<protein>
    <submittedName>
        <fullName evidence="2">Uncharacterized protein LOC142170286</fullName>
    </submittedName>
</protein>
<dbReference type="Proteomes" id="UP000790787">
    <property type="component" value="Chromosome 16"/>
</dbReference>
<reference evidence="1" key="1">
    <citation type="journal article" date="2014" name="Nat. Commun.">
        <title>The tobacco genome sequence and its comparison with those of tomato and potato.</title>
        <authorList>
            <person name="Sierro N."/>
            <person name="Battey J.N."/>
            <person name="Ouadi S."/>
            <person name="Bakaher N."/>
            <person name="Bovet L."/>
            <person name="Willig A."/>
            <person name="Goepfert S."/>
            <person name="Peitsch M.C."/>
            <person name="Ivanov N.V."/>
        </authorList>
    </citation>
    <scope>NUCLEOTIDE SEQUENCE [LARGE SCALE GENOMIC DNA]</scope>
</reference>
<gene>
    <name evidence="2" type="primary">LOC142170286</name>
</gene>
<proteinExistence type="predicted"/>
<organism evidence="1 2">
    <name type="scientific">Nicotiana tabacum</name>
    <name type="common">Common tobacco</name>
    <dbReference type="NCBI Taxonomy" id="4097"/>
    <lineage>
        <taxon>Eukaryota</taxon>
        <taxon>Viridiplantae</taxon>
        <taxon>Streptophyta</taxon>
        <taxon>Embryophyta</taxon>
        <taxon>Tracheophyta</taxon>
        <taxon>Spermatophyta</taxon>
        <taxon>Magnoliopsida</taxon>
        <taxon>eudicotyledons</taxon>
        <taxon>Gunneridae</taxon>
        <taxon>Pentapetalae</taxon>
        <taxon>asterids</taxon>
        <taxon>lamiids</taxon>
        <taxon>Solanales</taxon>
        <taxon>Solanaceae</taxon>
        <taxon>Nicotianoideae</taxon>
        <taxon>Nicotianeae</taxon>
        <taxon>Nicotiana</taxon>
    </lineage>
</organism>
<dbReference type="RefSeq" id="XP_075088266.1">
    <property type="nucleotide sequence ID" value="XM_075232165.1"/>
</dbReference>
<evidence type="ECO:0000313" key="1">
    <source>
        <dbReference type="Proteomes" id="UP000790787"/>
    </source>
</evidence>
<sequence length="157" mass="18361">MNKICDLFGFKQRNSFMYYVAAFNKMLCNLLKKVFSKSKRDWHERMEEALWAYRTTYHTPTQATPYSFVYGVETVLPLERQIPSLRFAIKDGLADEENARLCLEELEALDEKRLQAQQNLECYQARLSGSFNKKMSLRSFQVGDQVLVVKSPIITSR</sequence>
<keyword evidence="1" id="KW-1185">Reference proteome</keyword>
<reference evidence="2" key="2">
    <citation type="submission" date="2025-08" db="UniProtKB">
        <authorList>
            <consortium name="RefSeq"/>
        </authorList>
    </citation>
    <scope>IDENTIFICATION</scope>
    <source>
        <tissue evidence="2">Leaf</tissue>
    </source>
</reference>
<accession>A0AC58STF8</accession>
<evidence type="ECO:0000313" key="2">
    <source>
        <dbReference type="RefSeq" id="XP_075088266.1"/>
    </source>
</evidence>
<name>A0AC58STF8_TOBAC</name>